<organism evidence="1">
    <name type="scientific">hydrothermal vent metagenome</name>
    <dbReference type="NCBI Taxonomy" id="652676"/>
    <lineage>
        <taxon>unclassified sequences</taxon>
        <taxon>metagenomes</taxon>
        <taxon>ecological metagenomes</taxon>
    </lineage>
</organism>
<dbReference type="AlphaFoldDB" id="A0A3B1B124"/>
<feature type="non-terminal residue" evidence="1">
    <location>
        <position position="1"/>
    </location>
</feature>
<accession>A0A3B1B124</accession>
<evidence type="ECO:0000313" key="1">
    <source>
        <dbReference type="EMBL" id="VAX11996.1"/>
    </source>
</evidence>
<dbReference type="EMBL" id="UOFZ01000008">
    <property type="protein sequence ID" value="VAX11996.1"/>
    <property type="molecule type" value="Genomic_DNA"/>
</dbReference>
<reference evidence="1" key="1">
    <citation type="submission" date="2018-06" db="EMBL/GenBank/DDBJ databases">
        <authorList>
            <person name="Zhirakovskaya E."/>
        </authorList>
    </citation>
    <scope>NUCLEOTIDE SEQUENCE</scope>
</reference>
<name>A0A3B1B124_9ZZZZ</name>
<gene>
    <name evidence="1" type="ORF">MNBD_GAMMA24-1271</name>
</gene>
<sequence>GHFDMSAYDSYFAGDLVDDSMDEEGVESALKAIAELPKPVGYTGKSYAAV</sequence>
<proteinExistence type="predicted"/>
<protein>
    <submittedName>
        <fullName evidence="1">Uncharacterized protein</fullName>
    </submittedName>
</protein>